<dbReference type="EMBL" id="MEWG01000008">
    <property type="protein sequence ID" value="OGC78027.1"/>
    <property type="molecule type" value="Genomic_DNA"/>
</dbReference>
<dbReference type="AlphaFoldDB" id="A0A1F4X8L0"/>
<evidence type="ECO:0000256" key="1">
    <source>
        <dbReference type="SAM" id="Phobius"/>
    </source>
</evidence>
<sequence>MPVDNWNPNDQYDTGWPSECPPMQLVPRGTKRIKVDGKELELVEGTESTYRPVRPEITEQSAGIYAKRTSVPVQNGPEYYAVLLAFVVAVVVILTLLGLFMWRQLDFGSYCEFFYKLGIYCRGHL</sequence>
<evidence type="ECO:0000313" key="2">
    <source>
        <dbReference type="EMBL" id="OGC78027.1"/>
    </source>
</evidence>
<keyword evidence="1" id="KW-1133">Transmembrane helix</keyword>
<keyword evidence="1" id="KW-0472">Membrane</keyword>
<comment type="caution">
    <text evidence="2">The sequence shown here is derived from an EMBL/GenBank/DDBJ whole genome shotgun (WGS) entry which is preliminary data.</text>
</comment>
<dbReference type="Proteomes" id="UP000176815">
    <property type="component" value="Unassembled WGS sequence"/>
</dbReference>
<gene>
    <name evidence="2" type="ORF">A2619_03010</name>
</gene>
<reference evidence="2 3" key="1">
    <citation type="journal article" date="2016" name="Nat. Commun.">
        <title>Thousands of microbial genomes shed light on interconnected biogeochemical processes in an aquifer system.</title>
        <authorList>
            <person name="Anantharaman K."/>
            <person name="Brown C.T."/>
            <person name="Hug L.A."/>
            <person name="Sharon I."/>
            <person name="Castelle C.J."/>
            <person name="Probst A.J."/>
            <person name="Thomas B.C."/>
            <person name="Singh A."/>
            <person name="Wilkins M.J."/>
            <person name="Karaoz U."/>
            <person name="Brodie E.L."/>
            <person name="Williams K.H."/>
            <person name="Hubbard S.S."/>
            <person name="Banfield J.F."/>
        </authorList>
    </citation>
    <scope>NUCLEOTIDE SEQUENCE [LARGE SCALE GENOMIC DNA]</scope>
</reference>
<organism evidence="2 3">
    <name type="scientific">candidate division WWE3 bacterium RIFOXYD1_FULL_39_9</name>
    <dbReference type="NCBI Taxonomy" id="1802649"/>
    <lineage>
        <taxon>Bacteria</taxon>
        <taxon>Katanobacteria</taxon>
    </lineage>
</organism>
<evidence type="ECO:0000313" key="3">
    <source>
        <dbReference type="Proteomes" id="UP000176815"/>
    </source>
</evidence>
<protein>
    <submittedName>
        <fullName evidence="2">Uncharacterized protein</fullName>
    </submittedName>
</protein>
<name>A0A1F4X8L0_UNCKA</name>
<accession>A0A1F4X8L0</accession>
<proteinExistence type="predicted"/>
<feature type="transmembrane region" description="Helical" evidence="1">
    <location>
        <begin position="79"/>
        <end position="100"/>
    </location>
</feature>
<keyword evidence="1" id="KW-0812">Transmembrane</keyword>